<accession>A0A346XVP1</accession>
<dbReference type="InterPro" id="IPR001646">
    <property type="entry name" value="5peptide_repeat"/>
</dbReference>
<sequence length="209" mass="22770">MARMTADVIVDEHLTDLDGLRRAELVGCTIEGVTGEGLSLDGARLESCRFVDCHLRRASMVGTRIDDTTFLRTNLSGVDWTTLAWSSFRIGPGLRFADCTLDYSTFHGVTLTDVVIHACRAREVDFGSCDMTGADLRFTDLTDARFDGSTLVDADLTGASGYAFDLNDLRYRGCKVSLPEAGALLQRLGLEVLPVPMPDPLEDVLRATS</sequence>
<dbReference type="AlphaFoldDB" id="A0A346XVP1"/>
<proteinExistence type="predicted"/>
<evidence type="ECO:0000313" key="1">
    <source>
        <dbReference type="EMBL" id="AXV06288.1"/>
    </source>
</evidence>
<dbReference type="EMBL" id="CP031165">
    <property type="protein sequence ID" value="AXV06288.1"/>
    <property type="molecule type" value="Genomic_DNA"/>
</dbReference>
<gene>
    <name evidence="1" type="ORF">DVS28_a1596</name>
</gene>
<dbReference type="PANTHER" id="PTHR14136">
    <property type="entry name" value="BTB_POZ DOMAIN-CONTAINING PROTEIN KCTD9"/>
    <property type="match status" value="1"/>
</dbReference>
<organism evidence="1 2">
    <name type="scientific">Euzebya pacifica</name>
    <dbReference type="NCBI Taxonomy" id="1608957"/>
    <lineage>
        <taxon>Bacteria</taxon>
        <taxon>Bacillati</taxon>
        <taxon>Actinomycetota</taxon>
        <taxon>Nitriliruptoria</taxon>
        <taxon>Euzebyales</taxon>
    </lineage>
</organism>
<reference evidence="1 2" key="1">
    <citation type="submission" date="2018-09" db="EMBL/GenBank/DDBJ databases">
        <title>Complete genome sequence of Euzebya sp. DY32-46 isolated from seawater of Pacific Ocean.</title>
        <authorList>
            <person name="Xu L."/>
            <person name="Wu Y.-H."/>
            <person name="Xu X.-W."/>
        </authorList>
    </citation>
    <scope>NUCLEOTIDE SEQUENCE [LARGE SCALE GENOMIC DNA]</scope>
    <source>
        <strain evidence="1 2">DY32-46</strain>
    </source>
</reference>
<dbReference type="InterPro" id="IPR051082">
    <property type="entry name" value="Pentapeptide-BTB/POZ_domain"/>
</dbReference>
<dbReference type="Gene3D" id="2.160.20.80">
    <property type="entry name" value="E3 ubiquitin-protein ligase SopA"/>
    <property type="match status" value="1"/>
</dbReference>
<dbReference type="Pfam" id="PF00805">
    <property type="entry name" value="Pentapeptide"/>
    <property type="match status" value="2"/>
</dbReference>
<protein>
    <submittedName>
        <fullName evidence="1">McbG-like protein</fullName>
    </submittedName>
</protein>
<name>A0A346XVP1_9ACTN</name>
<dbReference type="KEGG" id="euz:DVS28_a1596"/>
<evidence type="ECO:0000313" key="2">
    <source>
        <dbReference type="Proteomes" id="UP000264006"/>
    </source>
</evidence>
<dbReference type="PANTHER" id="PTHR14136:SF17">
    <property type="entry name" value="BTB_POZ DOMAIN-CONTAINING PROTEIN KCTD9"/>
    <property type="match status" value="1"/>
</dbReference>
<dbReference type="Proteomes" id="UP000264006">
    <property type="component" value="Chromosome"/>
</dbReference>
<dbReference type="SUPFAM" id="SSF141571">
    <property type="entry name" value="Pentapeptide repeat-like"/>
    <property type="match status" value="1"/>
</dbReference>
<keyword evidence="2" id="KW-1185">Reference proteome</keyword>